<evidence type="ECO:0000313" key="3">
    <source>
        <dbReference type="EMBL" id="NMO18588.1"/>
    </source>
</evidence>
<gene>
    <name evidence="3" type="ORF">HG543_27540</name>
</gene>
<evidence type="ECO:0000256" key="1">
    <source>
        <dbReference type="SAM" id="MobiDB-lite"/>
    </source>
</evidence>
<organism evidence="3 4">
    <name type="scientific">Pyxidicoccus fallax</name>
    <dbReference type="NCBI Taxonomy" id="394095"/>
    <lineage>
        <taxon>Bacteria</taxon>
        <taxon>Pseudomonadati</taxon>
        <taxon>Myxococcota</taxon>
        <taxon>Myxococcia</taxon>
        <taxon>Myxococcales</taxon>
        <taxon>Cystobacterineae</taxon>
        <taxon>Myxococcaceae</taxon>
        <taxon>Pyxidicoccus</taxon>
    </lineage>
</organism>
<evidence type="ECO:0008006" key="5">
    <source>
        <dbReference type="Google" id="ProtNLM"/>
    </source>
</evidence>
<evidence type="ECO:0000256" key="2">
    <source>
        <dbReference type="SAM" id="SignalP"/>
    </source>
</evidence>
<evidence type="ECO:0000313" key="4">
    <source>
        <dbReference type="Proteomes" id="UP000518300"/>
    </source>
</evidence>
<protein>
    <recommendedName>
        <fullName evidence="5">Lipoprotein</fullName>
    </recommendedName>
</protein>
<keyword evidence="4" id="KW-1185">Reference proteome</keyword>
<dbReference type="EMBL" id="JABBJJ010000143">
    <property type="protein sequence ID" value="NMO18588.1"/>
    <property type="molecule type" value="Genomic_DNA"/>
</dbReference>
<comment type="caution">
    <text evidence="3">The sequence shown here is derived from an EMBL/GenBank/DDBJ whole genome shotgun (WGS) entry which is preliminary data.</text>
</comment>
<feature type="region of interest" description="Disordered" evidence="1">
    <location>
        <begin position="19"/>
        <end position="53"/>
    </location>
</feature>
<accession>A0A848LLF8</accession>
<keyword evidence="2" id="KW-0732">Signal</keyword>
<dbReference type="Proteomes" id="UP000518300">
    <property type="component" value="Unassembled WGS sequence"/>
</dbReference>
<proteinExistence type="predicted"/>
<name>A0A848LLF8_9BACT</name>
<dbReference type="AlphaFoldDB" id="A0A848LLF8"/>
<feature type="chain" id="PRO_5032384969" description="Lipoprotein" evidence="2">
    <location>
        <begin position="21"/>
        <end position="163"/>
    </location>
</feature>
<feature type="signal peptide" evidence="2">
    <location>
        <begin position="1"/>
        <end position="20"/>
    </location>
</feature>
<dbReference type="RefSeq" id="WP_169347852.1">
    <property type="nucleotide sequence ID" value="NZ_JABBJJ010000143.1"/>
</dbReference>
<sequence>MPCIACLALGALLGSGWAHSPSNEASESIPATAATAPRGAPSCPPPASFLATGNRPSLEEIRIALREELRAELGAYRPPSEEAEAEAHVPKEGVEERRRLAHDQARQVLGEAVRYGAWTLESRQRFRGTLHELSIPQQNQLIGELFSAIQSGRLKVDELDPPL</sequence>
<reference evidence="3 4" key="1">
    <citation type="submission" date="2020-04" db="EMBL/GenBank/DDBJ databases">
        <title>Draft genome of Pyxidicoccus fallax type strain.</title>
        <authorList>
            <person name="Whitworth D.E."/>
        </authorList>
    </citation>
    <scope>NUCLEOTIDE SEQUENCE [LARGE SCALE GENOMIC DNA]</scope>
    <source>
        <strain evidence="3 4">DSM 14698</strain>
    </source>
</reference>